<gene>
    <name evidence="7" type="ORF">G6Z83_05310</name>
</gene>
<keyword evidence="2" id="KW-1003">Cell membrane</keyword>
<comment type="subcellular location">
    <subcellularLocation>
        <location evidence="1">Cell membrane</location>
        <topology evidence="1">Multi-pass membrane protein</topology>
    </subcellularLocation>
</comment>
<dbReference type="Proteomes" id="UP000501676">
    <property type="component" value="Chromosome"/>
</dbReference>
<reference evidence="7 8" key="1">
    <citation type="submission" date="2020-02" db="EMBL/GenBank/DDBJ databases">
        <title>Complete genome sequences of six Lactobacillus iners strains isolated from the human vagina.</title>
        <authorList>
            <person name="France M.T."/>
            <person name="Rutt L."/>
            <person name="Narina S."/>
            <person name="Arbaugh S."/>
            <person name="Humphrys M.S."/>
            <person name="Ma B."/>
            <person name="Hayward M.R."/>
            <person name="Relman D."/>
            <person name="Kwon D.S."/>
            <person name="Ravel J."/>
        </authorList>
    </citation>
    <scope>NUCLEOTIDE SEQUENCE [LARGE SCALE GENOMIC DNA]</scope>
    <source>
        <strain evidence="7 8">C0210C1</strain>
    </source>
</reference>
<evidence type="ECO:0000256" key="5">
    <source>
        <dbReference type="ARBA" id="ARBA00023136"/>
    </source>
</evidence>
<organism evidence="7 8">
    <name type="scientific">Lactobacillus iners</name>
    <dbReference type="NCBI Taxonomy" id="147802"/>
    <lineage>
        <taxon>Bacteria</taxon>
        <taxon>Bacillati</taxon>
        <taxon>Bacillota</taxon>
        <taxon>Bacilli</taxon>
        <taxon>Lactobacillales</taxon>
        <taxon>Lactobacillaceae</taxon>
        <taxon>Lactobacillus</taxon>
    </lineage>
</organism>
<feature type="transmembrane region" description="Helical" evidence="6">
    <location>
        <begin position="380"/>
        <end position="399"/>
    </location>
</feature>
<evidence type="ECO:0000256" key="6">
    <source>
        <dbReference type="SAM" id="Phobius"/>
    </source>
</evidence>
<feature type="transmembrane region" description="Helical" evidence="6">
    <location>
        <begin position="115"/>
        <end position="134"/>
    </location>
</feature>
<dbReference type="GO" id="GO:0005886">
    <property type="term" value="C:plasma membrane"/>
    <property type="evidence" value="ECO:0007669"/>
    <property type="project" value="UniProtKB-SubCell"/>
</dbReference>
<dbReference type="RefSeq" id="WP_164824054.1">
    <property type="nucleotide sequence ID" value="NZ_CP049228.1"/>
</dbReference>
<feature type="transmembrane region" description="Helical" evidence="6">
    <location>
        <begin position="253"/>
        <end position="271"/>
    </location>
</feature>
<evidence type="ECO:0000256" key="3">
    <source>
        <dbReference type="ARBA" id="ARBA00022692"/>
    </source>
</evidence>
<evidence type="ECO:0000256" key="4">
    <source>
        <dbReference type="ARBA" id="ARBA00022989"/>
    </source>
</evidence>
<sequence length="475" mass="54099">MKKTLLNILYNAIYQIFLVLIPLITVPYLSRTLGPGSYGIYSNVNNVIQFLMVFCSLSISYIGMRTISKIRAHSNKEELTEAFWGLWYFQALASSVMIILFIIFLLFIHIKYWNYFFIMLPFLISAQLDISWFFQGLAEFGKVVLRNTCVKLLSIALILLLVKNPQDLDKYMLIMSVSTLLGSCVFWLNIKQYVAKPVKHFYKFQQTIKAIIILLIPQIATQIYTALDKPLLGMFQSSTQVSFYDNSQKISKIILGIITSITIVMMPKMAAEIKEKQRVMLRKSLEATVMLGLIFAVVVMINTKEFVPFFFGDKYLAMTDLMFWFTLTVVIIPLGGVFANQFALANGKDKEYAIPVIIGAVIECIAASILDMAYGACGALIAILFTETIVCVLRIWIVRKDYEFKYVFQDIPKYFLAAIITFACGMLMPSLTHSAFINMAYKSILVMLIYGVILALLHLELNQDIVTVIKKIIKR</sequence>
<feature type="transmembrane region" description="Helical" evidence="6">
    <location>
        <begin position="143"/>
        <end position="162"/>
    </location>
</feature>
<evidence type="ECO:0000313" key="8">
    <source>
        <dbReference type="Proteomes" id="UP000501676"/>
    </source>
</evidence>
<accession>A0A6G7B9T8</accession>
<feature type="transmembrane region" description="Helical" evidence="6">
    <location>
        <begin position="85"/>
        <end position="109"/>
    </location>
</feature>
<dbReference type="InterPro" id="IPR050833">
    <property type="entry name" value="Poly_Biosynth_Transport"/>
</dbReference>
<feature type="transmembrane region" description="Helical" evidence="6">
    <location>
        <begin position="321"/>
        <end position="340"/>
    </location>
</feature>
<dbReference type="AlphaFoldDB" id="A0A6G7B9T8"/>
<dbReference type="InterPro" id="IPR002797">
    <property type="entry name" value="Polysacc_synth"/>
</dbReference>
<feature type="transmembrane region" description="Helical" evidence="6">
    <location>
        <begin position="352"/>
        <end position="374"/>
    </location>
</feature>
<feature type="transmembrane region" description="Helical" evidence="6">
    <location>
        <begin position="440"/>
        <end position="461"/>
    </location>
</feature>
<feature type="transmembrane region" description="Helical" evidence="6">
    <location>
        <begin position="46"/>
        <end position="64"/>
    </location>
</feature>
<feature type="transmembrane region" description="Helical" evidence="6">
    <location>
        <begin position="411"/>
        <end position="428"/>
    </location>
</feature>
<keyword evidence="3 6" id="KW-0812">Transmembrane</keyword>
<feature type="transmembrane region" description="Helical" evidence="6">
    <location>
        <begin position="168"/>
        <end position="188"/>
    </location>
</feature>
<dbReference type="PANTHER" id="PTHR30250:SF11">
    <property type="entry name" value="O-ANTIGEN TRANSPORTER-RELATED"/>
    <property type="match status" value="1"/>
</dbReference>
<proteinExistence type="predicted"/>
<evidence type="ECO:0000256" key="1">
    <source>
        <dbReference type="ARBA" id="ARBA00004651"/>
    </source>
</evidence>
<keyword evidence="4 6" id="KW-1133">Transmembrane helix</keyword>
<protein>
    <submittedName>
        <fullName evidence="7">Oligosaccharide flippase family protein</fullName>
    </submittedName>
</protein>
<dbReference type="EMBL" id="CP049228">
    <property type="protein sequence ID" value="QIH24095.1"/>
    <property type="molecule type" value="Genomic_DNA"/>
</dbReference>
<evidence type="ECO:0000313" key="7">
    <source>
        <dbReference type="EMBL" id="QIH24095.1"/>
    </source>
</evidence>
<name>A0A6G7B9T8_9LACO</name>
<dbReference type="Pfam" id="PF01943">
    <property type="entry name" value="Polysacc_synt"/>
    <property type="match status" value="1"/>
</dbReference>
<feature type="transmembrane region" description="Helical" evidence="6">
    <location>
        <begin position="283"/>
        <end position="301"/>
    </location>
</feature>
<evidence type="ECO:0000256" key="2">
    <source>
        <dbReference type="ARBA" id="ARBA00022475"/>
    </source>
</evidence>
<dbReference type="PANTHER" id="PTHR30250">
    <property type="entry name" value="PST FAMILY PREDICTED COLANIC ACID TRANSPORTER"/>
    <property type="match status" value="1"/>
</dbReference>
<feature type="transmembrane region" description="Helical" evidence="6">
    <location>
        <begin position="12"/>
        <end position="30"/>
    </location>
</feature>
<feature type="transmembrane region" description="Helical" evidence="6">
    <location>
        <begin position="208"/>
        <end position="227"/>
    </location>
</feature>
<keyword evidence="5 6" id="KW-0472">Membrane</keyword>